<evidence type="ECO:0000259" key="1">
    <source>
        <dbReference type="Pfam" id="PF21167"/>
    </source>
</evidence>
<feature type="domain" description="DUF6851" evidence="1">
    <location>
        <begin position="59"/>
        <end position="198"/>
    </location>
</feature>
<dbReference type="RefSeq" id="WP_193913005.1">
    <property type="nucleotide sequence ID" value="NZ_JADEXS020000003.1"/>
</dbReference>
<dbReference type="PANTHER" id="PTHR34599">
    <property type="entry name" value="PEROXIDASE-RELATED"/>
    <property type="match status" value="1"/>
</dbReference>
<protein>
    <submittedName>
        <fullName evidence="3">Calcium-binding protein</fullName>
    </submittedName>
</protein>
<evidence type="ECO:0000313" key="4">
    <source>
        <dbReference type="Proteomes" id="UP000622533"/>
    </source>
</evidence>
<dbReference type="GO" id="GO:0004601">
    <property type="term" value="F:peroxidase activity"/>
    <property type="evidence" value="ECO:0007669"/>
    <property type="project" value="InterPro"/>
</dbReference>
<name>A0A8J7CZ58_DESMC</name>
<dbReference type="InterPro" id="IPR049283">
    <property type="entry name" value="DUF6851"/>
</dbReference>
<dbReference type="InterPro" id="IPR011049">
    <property type="entry name" value="Serralysin-like_metalloprot_C"/>
</dbReference>
<sequence>MAHTLNQNQSVELILDPILQGVTVNDPTPTISVLWDKAAQQAVSNAIVGPTIADRVYSMVHTSMFDAWAAYDPIAIATQLGDQLQRPQVENTEANKKEAMSFAAYRTLKDLFPSQVSIFDELMGKLGFNPNDTTTDTAKAAGIGNVSADALLKFRHEDGSNQLGNNPNGTLGVPYSDITGYKSVNSPGNIIDIARWTPEKVPIDAPPGQGRVQRVLGANWSGVTSFSLKSNSQFRPPAPQPFLLVDGTVDLQAKTITLKNGQVLPISKDLVGTVINPKFIAQAEKVVNVSANLTDKQKLIAEFWEDQIGSSFPAGSWMTFGQFVSARDNHTLDDDAKLFFTLGNGVFDAGIATWEAKRFYDYARPVRVIRSLGELGLIGEYNKELGGYAIQAWKPGQGTQTILATDFVTYQLPGSNPSPPFQEYTSGHSGFSGAGSIILELFTDSDYFGGNVTFEPGLSRFEPGITPEKAVTLEWDTFSDAAIEAGASRIYGGIHFDEGNLNGQIVGQKVGLSVWKQAQFFIEGGKEQKIIFGTKDSDRLVGTNADEKIYARSGNDIVIAGLGDDQIFGGDGDDRIYGGGGDDLIKGGLGNDRIEGGNCDDIIRGGLGNDRIKGGKGRDTFVLAAGEGTDTIIDFQIGKDLLGLADGLKFGELSIYSRGNRTLIGFEDQTLAIVNGVRNSLTSADFILL</sequence>
<dbReference type="InterPro" id="IPR055161">
    <property type="entry name" value="NapH1-like_2nd"/>
</dbReference>
<comment type="caution">
    <text evidence="3">The sequence shown here is derived from an EMBL/GenBank/DDBJ whole genome shotgun (WGS) entry which is preliminary data.</text>
</comment>
<dbReference type="InterPro" id="IPR036938">
    <property type="entry name" value="PAP2/HPO_sf"/>
</dbReference>
<dbReference type="PANTHER" id="PTHR34599:SF2">
    <property type="entry name" value="TRAF-TYPE DOMAIN-CONTAINING PROTEIN"/>
    <property type="match status" value="1"/>
</dbReference>
<proteinExistence type="predicted"/>
<gene>
    <name evidence="3" type="ORF">IQ276_01210</name>
</gene>
<keyword evidence="4" id="KW-1185">Reference proteome</keyword>
<dbReference type="Gene3D" id="1.20.144.10">
    <property type="entry name" value="Phosphatidic acid phosphatase type 2/haloperoxidase"/>
    <property type="match status" value="1"/>
</dbReference>
<dbReference type="PROSITE" id="PS00330">
    <property type="entry name" value="HEMOLYSIN_CALCIUM"/>
    <property type="match status" value="2"/>
</dbReference>
<dbReference type="Pfam" id="PF22778">
    <property type="entry name" value="VCPO_2nd"/>
    <property type="match status" value="1"/>
</dbReference>
<dbReference type="SUPFAM" id="SSF48317">
    <property type="entry name" value="Acid phosphatase/Vanadium-dependent haloperoxidase"/>
    <property type="match status" value="1"/>
</dbReference>
<accession>A0A8J7CZ58</accession>
<reference evidence="3" key="1">
    <citation type="submission" date="2020-10" db="EMBL/GenBank/DDBJ databases">
        <authorList>
            <person name="Castelo-Branco R."/>
            <person name="Eusebio N."/>
            <person name="Adriana R."/>
            <person name="Vieira A."/>
            <person name="Brugerolle De Fraissinette N."/>
            <person name="Rezende De Castro R."/>
            <person name="Schneider M.P."/>
            <person name="Vasconcelos V."/>
            <person name="Leao P.N."/>
        </authorList>
    </citation>
    <scope>NUCLEOTIDE SEQUENCE</scope>
    <source>
        <strain evidence="3">LEGE 12446</strain>
    </source>
</reference>
<dbReference type="GO" id="GO:0005509">
    <property type="term" value="F:calcium ion binding"/>
    <property type="evidence" value="ECO:0007669"/>
    <property type="project" value="InterPro"/>
</dbReference>
<organism evidence="3 4">
    <name type="scientific">Desmonostoc muscorum LEGE 12446</name>
    <dbReference type="NCBI Taxonomy" id="1828758"/>
    <lineage>
        <taxon>Bacteria</taxon>
        <taxon>Bacillati</taxon>
        <taxon>Cyanobacteriota</taxon>
        <taxon>Cyanophyceae</taxon>
        <taxon>Nostocales</taxon>
        <taxon>Nostocaceae</taxon>
        <taxon>Desmonostoc</taxon>
    </lineage>
</organism>
<dbReference type="PRINTS" id="PR00313">
    <property type="entry name" value="CABNDNGRPT"/>
</dbReference>
<dbReference type="InterPro" id="IPR016119">
    <property type="entry name" value="Br/Cl_peroxidase_C"/>
</dbReference>
<dbReference type="AlphaFoldDB" id="A0A8J7CZ58"/>
<dbReference type="EMBL" id="JADEXS010000007">
    <property type="protein sequence ID" value="MBE9021122.1"/>
    <property type="molecule type" value="Genomic_DNA"/>
</dbReference>
<evidence type="ECO:0000313" key="3">
    <source>
        <dbReference type="EMBL" id="MBE9021122.1"/>
    </source>
</evidence>
<dbReference type="InterPro" id="IPR001343">
    <property type="entry name" value="Hemolysn_Ca-bd"/>
</dbReference>
<dbReference type="Gene3D" id="1.10.606.10">
    <property type="entry name" value="Vanadium-containing Chloroperoxidase, domain 2"/>
    <property type="match status" value="1"/>
</dbReference>
<dbReference type="Pfam" id="PF00353">
    <property type="entry name" value="HemolysinCabind"/>
    <property type="match status" value="2"/>
</dbReference>
<evidence type="ECO:0000259" key="2">
    <source>
        <dbReference type="Pfam" id="PF22778"/>
    </source>
</evidence>
<dbReference type="CDD" id="cd03398">
    <property type="entry name" value="PAP2_haloperoxidase"/>
    <property type="match status" value="1"/>
</dbReference>
<dbReference type="Proteomes" id="UP000622533">
    <property type="component" value="Unassembled WGS sequence"/>
</dbReference>
<dbReference type="InterPro" id="IPR018511">
    <property type="entry name" value="Hemolysin-typ_Ca-bd_CS"/>
</dbReference>
<dbReference type="Pfam" id="PF21167">
    <property type="entry name" value="DUF6851"/>
    <property type="match status" value="1"/>
</dbReference>
<feature type="domain" description="Vanadium-dependent haloperoxidase NapH1-like second helical-bundle" evidence="2">
    <location>
        <begin position="338"/>
        <end position="519"/>
    </location>
</feature>
<dbReference type="SUPFAM" id="SSF51120">
    <property type="entry name" value="beta-Roll"/>
    <property type="match status" value="1"/>
</dbReference>
<dbReference type="Gene3D" id="2.150.10.10">
    <property type="entry name" value="Serralysin-like metalloprotease, C-terminal"/>
    <property type="match status" value="1"/>
</dbReference>
<dbReference type="InterPro" id="IPR052559">
    <property type="entry name" value="V-haloperoxidase"/>
</dbReference>